<dbReference type="PROSITE" id="PS51464">
    <property type="entry name" value="SIS"/>
    <property type="match status" value="2"/>
</dbReference>
<feature type="region of interest" description="Disordered" evidence="2">
    <location>
        <begin position="1"/>
        <end position="36"/>
    </location>
</feature>
<name>A0A1G6SXU2_9ACTN</name>
<proteinExistence type="predicted"/>
<sequence length="379" mass="39464">MNQPQVGATDEAGAVETDTAERDRHASREQPPAGAGMAADIAEQPGVFTDVLDNGATEIARIAKIIAERRPRSIVFTARGTSDHAALYGAYLTEIRLGLPASLASPSVVTVYDARPDWSDSLVIAVSQSGGSPDLAQVVAAARASGALTLAVTNNPASRLAAEAELHLDVRAGHERAVAATKTYTAELLTLLLLIEGVRTGTGRLETAEAAALDKLPELAQGVLDNAGAEELAGRYRFASRFVTTGRGYAYPTARETALKLMETSYLPSLAFSGADLLHGPLAMTDPGVPVLAVVGSGPGGHAMWNVLSQLGKQRADVVIVGAADVPGQSARLATPAVDERIAALLDILPLQQLALHLAIERGENPDAPRGLKKVTETV</sequence>
<dbReference type="Pfam" id="PF01380">
    <property type="entry name" value="SIS"/>
    <property type="match status" value="2"/>
</dbReference>
<dbReference type="PANTHER" id="PTHR10937">
    <property type="entry name" value="GLUCOSAMINE--FRUCTOSE-6-PHOSPHATE AMINOTRANSFERASE, ISOMERIZING"/>
    <property type="match status" value="1"/>
</dbReference>
<dbReference type="GO" id="GO:0008483">
    <property type="term" value="F:transaminase activity"/>
    <property type="evidence" value="ECO:0007669"/>
    <property type="project" value="UniProtKB-KW"/>
</dbReference>
<feature type="domain" description="SIS" evidence="3">
    <location>
        <begin position="232"/>
        <end position="369"/>
    </location>
</feature>
<dbReference type="SUPFAM" id="SSF53697">
    <property type="entry name" value="SIS domain"/>
    <property type="match status" value="1"/>
</dbReference>
<dbReference type="Proteomes" id="UP000198949">
    <property type="component" value="Unassembled WGS sequence"/>
</dbReference>
<dbReference type="InterPro" id="IPR035490">
    <property type="entry name" value="GlmS/FrlB_SIS"/>
</dbReference>
<protein>
    <submittedName>
        <fullName evidence="4">Glucosamine--fructose-6-phosphate aminotransferase (Isomerizing)</fullName>
    </submittedName>
</protein>
<dbReference type="AlphaFoldDB" id="A0A1G6SXU2"/>
<reference evidence="5" key="1">
    <citation type="submission" date="2016-10" db="EMBL/GenBank/DDBJ databases">
        <authorList>
            <person name="Varghese N."/>
            <person name="Submissions S."/>
        </authorList>
    </citation>
    <scope>NUCLEOTIDE SEQUENCE [LARGE SCALE GENOMIC DNA]</scope>
    <source>
        <strain evidence="5">CGMCC 4.3516</strain>
    </source>
</reference>
<accession>A0A1G6SXU2</accession>
<dbReference type="STRING" id="58114.SAMN05216270_102358"/>
<evidence type="ECO:0000256" key="2">
    <source>
        <dbReference type="SAM" id="MobiDB-lite"/>
    </source>
</evidence>
<dbReference type="GO" id="GO:0097367">
    <property type="term" value="F:carbohydrate derivative binding"/>
    <property type="evidence" value="ECO:0007669"/>
    <property type="project" value="InterPro"/>
</dbReference>
<keyword evidence="5" id="KW-1185">Reference proteome</keyword>
<dbReference type="Gene3D" id="3.40.50.10490">
    <property type="entry name" value="Glucose-6-phosphate isomerase like protein, domain 1"/>
    <property type="match status" value="2"/>
</dbReference>
<feature type="domain" description="SIS" evidence="3">
    <location>
        <begin position="62"/>
        <end position="204"/>
    </location>
</feature>
<keyword evidence="1" id="KW-0677">Repeat</keyword>
<dbReference type="InterPro" id="IPR046348">
    <property type="entry name" value="SIS_dom_sf"/>
</dbReference>
<evidence type="ECO:0000313" key="4">
    <source>
        <dbReference type="EMBL" id="SDD21569.1"/>
    </source>
</evidence>
<gene>
    <name evidence="4" type="ORF">SAMN05216270_102358</name>
</gene>
<evidence type="ECO:0000313" key="5">
    <source>
        <dbReference type="Proteomes" id="UP000198949"/>
    </source>
</evidence>
<dbReference type="CDD" id="cd05008">
    <property type="entry name" value="SIS_GlmS_GlmD_1"/>
    <property type="match status" value="1"/>
</dbReference>
<dbReference type="InterPro" id="IPR001347">
    <property type="entry name" value="SIS_dom"/>
</dbReference>
<dbReference type="EMBL" id="FNAD01000002">
    <property type="protein sequence ID" value="SDD21569.1"/>
    <property type="molecule type" value="Genomic_DNA"/>
</dbReference>
<evidence type="ECO:0000259" key="3">
    <source>
        <dbReference type="PROSITE" id="PS51464"/>
    </source>
</evidence>
<dbReference type="CDD" id="cd05009">
    <property type="entry name" value="SIS_GlmS_GlmD_2"/>
    <property type="match status" value="1"/>
</dbReference>
<dbReference type="GO" id="GO:1901135">
    <property type="term" value="P:carbohydrate derivative metabolic process"/>
    <property type="evidence" value="ECO:0007669"/>
    <property type="project" value="InterPro"/>
</dbReference>
<organism evidence="4 5">
    <name type="scientific">Glycomyces harbinensis</name>
    <dbReference type="NCBI Taxonomy" id="58114"/>
    <lineage>
        <taxon>Bacteria</taxon>
        <taxon>Bacillati</taxon>
        <taxon>Actinomycetota</taxon>
        <taxon>Actinomycetes</taxon>
        <taxon>Glycomycetales</taxon>
        <taxon>Glycomycetaceae</taxon>
        <taxon>Glycomyces</taxon>
    </lineage>
</organism>
<dbReference type="InterPro" id="IPR035466">
    <property type="entry name" value="GlmS/AgaS_SIS"/>
</dbReference>
<keyword evidence="4" id="KW-0808">Transferase</keyword>
<keyword evidence="4" id="KW-0032">Aminotransferase</keyword>
<feature type="compositionally biased region" description="Basic and acidic residues" evidence="2">
    <location>
        <begin position="19"/>
        <end position="28"/>
    </location>
</feature>
<dbReference type="PANTHER" id="PTHR10937:SF8">
    <property type="entry name" value="AMINOTRANSFERASE-RELATED"/>
    <property type="match status" value="1"/>
</dbReference>
<evidence type="ECO:0000256" key="1">
    <source>
        <dbReference type="ARBA" id="ARBA00022737"/>
    </source>
</evidence>